<sequence>MDRERWCPLCQKAKPEAFCYGRHLYLHLQSMRRRRRQLRGSSYS</sequence>
<reference evidence="1" key="1">
    <citation type="submission" date="2018-02" db="EMBL/GenBank/DDBJ databases">
        <title>Rhizophora mucronata_Transcriptome.</title>
        <authorList>
            <person name="Meera S.P."/>
            <person name="Sreeshan A."/>
            <person name="Augustine A."/>
        </authorList>
    </citation>
    <scope>NUCLEOTIDE SEQUENCE</scope>
    <source>
        <tissue evidence="1">Leaf</tissue>
    </source>
</reference>
<dbReference type="AlphaFoldDB" id="A0A2P2KZ11"/>
<accession>A0A2P2KZ11</accession>
<proteinExistence type="predicted"/>
<name>A0A2P2KZ11_RHIMU</name>
<evidence type="ECO:0000313" key="1">
    <source>
        <dbReference type="EMBL" id="MBX10964.1"/>
    </source>
</evidence>
<dbReference type="EMBL" id="GGEC01030480">
    <property type="protein sequence ID" value="MBX10964.1"/>
    <property type="molecule type" value="Transcribed_RNA"/>
</dbReference>
<organism evidence="1">
    <name type="scientific">Rhizophora mucronata</name>
    <name type="common">Asiatic mangrove</name>
    <dbReference type="NCBI Taxonomy" id="61149"/>
    <lineage>
        <taxon>Eukaryota</taxon>
        <taxon>Viridiplantae</taxon>
        <taxon>Streptophyta</taxon>
        <taxon>Embryophyta</taxon>
        <taxon>Tracheophyta</taxon>
        <taxon>Spermatophyta</taxon>
        <taxon>Magnoliopsida</taxon>
        <taxon>eudicotyledons</taxon>
        <taxon>Gunneridae</taxon>
        <taxon>Pentapetalae</taxon>
        <taxon>rosids</taxon>
        <taxon>fabids</taxon>
        <taxon>Malpighiales</taxon>
        <taxon>Rhizophoraceae</taxon>
        <taxon>Rhizophora</taxon>
    </lineage>
</organism>
<protein>
    <submittedName>
        <fullName evidence="1">Uncharacterized protein MANES_08G072300</fullName>
    </submittedName>
</protein>